<proteinExistence type="predicted"/>
<evidence type="ECO:0000313" key="2">
    <source>
        <dbReference type="Proteomes" id="UP000536179"/>
    </source>
</evidence>
<sequence>MCESPPAGARTLIVELSRVLFVDAEEAWQQCGKWIELCWQGDVAEVIGMLQAEQTGRAEVSQEDPRRQLSETIGYLQKNVSRMDYPAYRQAGLPTTSCLIESQVKEINHHVKGTEKFWNDGPSGDAILHLRAVLISVGTELSDHFTARPGSHYTRQTRRNR</sequence>
<comment type="caution">
    <text evidence="1">The sequence shown here is derived from an EMBL/GenBank/DDBJ whole genome shotgun (WGS) entry which is preliminary data.</text>
</comment>
<reference evidence="1 2" key="1">
    <citation type="submission" date="2020-08" db="EMBL/GenBank/DDBJ databases">
        <title>Genomic Encyclopedia of Type Strains, Phase III (KMG-III): the genomes of soil and plant-associated and newly described type strains.</title>
        <authorList>
            <person name="Whitman W."/>
        </authorList>
    </citation>
    <scope>NUCLEOTIDE SEQUENCE [LARGE SCALE GENOMIC DNA]</scope>
    <source>
        <strain evidence="1 2">CECT 8075</strain>
    </source>
</reference>
<evidence type="ECO:0000313" key="1">
    <source>
        <dbReference type="EMBL" id="MBB3207410.1"/>
    </source>
</evidence>
<keyword evidence="2" id="KW-1185">Reference proteome</keyword>
<dbReference type="AlphaFoldDB" id="A0A7W5DZN4"/>
<protein>
    <submittedName>
        <fullName evidence="1">Uncharacterized protein</fullName>
    </submittedName>
</protein>
<name>A0A7W5DZN4_9BACT</name>
<dbReference type="RefSeq" id="WP_221225127.1">
    <property type="nucleotide sequence ID" value="NZ_JACHXU010000010.1"/>
</dbReference>
<dbReference type="Proteomes" id="UP000536179">
    <property type="component" value="Unassembled WGS sequence"/>
</dbReference>
<gene>
    <name evidence="1" type="ORF">FHS27_003231</name>
</gene>
<organism evidence="1 2">
    <name type="scientific">Aporhodopirellula rubra</name>
    <dbReference type="NCBI Taxonomy" id="980271"/>
    <lineage>
        <taxon>Bacteria</taxon>
        <taxon>Pseudomonadati</taxon>
        <taxon>Planctomycetota</taxon>
        <taxon>Planctomycetia</taxon>
        <taxon>Pirellulales</taxon>
        <taxon>Pirellulaceae</taxon>
        <taxon>Aporhodopirellula</taxon>
    </lineage>
</organism>
<dbReference type="EMBL" id="JACHXU010000010">
    <property type="protein sequence ID" value="MBB3207410.1"/>
    <property type="molecule type" value="Genomic_DNA"/>
</dbReference>
<accession>A0A7W5DZN4</accession>